<dbReference type="PROSITE" id="PS01162">
    <property type="entry name" value="QOR_ZETA_CRYSTAL"/>
    <property type="match status" value="1"/>
</dbReference>
<dbReference type="InterPro" id="IPR051397">
    <property type="entry name" value="Zn-ADH-like_protein"/>
</dbReference>
<name>A0A131Y2H6_IXORI</name>
<organism evidence="5">
    <name type="scientific">Ixodes ricinus</name>
    <name type="common">Common tick</name>
    <name type="synonym">Acarus ricinus</name>
    <dbReference type="NCBI Taxonomy" id="34613"/>
    <lineage>
        <taxon>Eukaryota</taxon>
        <taxon>Metazoa</taxon>
        <taxon>Ecdysozoa</taxon>
        <taxon>Arthropoda</taxon>
        <taxon>Chelicerata</taxon>
        <taxon>Arachnida</taxon>
        <taxon>Acari</taxon>
        <taxon>Parasitiformes</taxon>
        <taxon>Ixodida</taxon>
        <taxon>Ixodoidea</taxon>
        <taxon>Ixodidae</taxon>
        <taxon>Ixodinae</taxon>
        <taxon>Ixodes</taxon>
    </lineage>
</organism>
<comment type="similarity">
    <text evidence="1">Belongs to the zinc-containing alcohol dehydrogenase family. Quinone oxidoreductase subfamily.</text>
</comment>
<dbReference type="Gene3D" id="3.90.180.10">
    <property type="entry name" value="Medium-chain alcohol dehydrogenases, catalytic domain"/>
    <property type="match status" value="1"/>
</dbReference>
<dbReference type="Gene3D" id="3.40.50.720">
    <property type="entry name" value="NAD(P)-binding Rossmann-like Domain"/>
    <property type="match status" value="1"/>
</dbReference>
<sequence length="348" mass="37391">MSLPSEYRKLVCVKVTSNFREAVSVVTERTPKLERNEVFLKTKYAGINASDVNVTAARYSAATPPFNVGVESVAEVVAVGDDVKHLPVGSAVATINVPGFGAFSEYQRVLSSKVFAIPKAVPEVVPLLISGLTAAIGLDEQGRIKEGETVLITAAAGGLGHLAVQWAKAAKCHVIGTCSSPEKEVYLKSIGCDKVINYKTHDLGAEVEKSYPNGVDVIWETIGGKTFEVLLNHLSVRGRLVVVGSVTGYQSTDKVVPYMNLEDLPSKLLIRSATVSGFFLPQYLHLFQEYLLKLQKMVQDGTIVPKVDFGNNANGGELKGLDSCVRGVEYLYSGKSVGKVVVKLDESA</sequence>
<dbReference type="InterPro" id="IPR002364">
    <property type="entry name" value="Quin_OxRdtase/zeta-crystal_CS"/>
</dbReference>
<dbReference type="AlphaFoldDB" id="A0A131Y2H6"/>
<keyword evidence="3" id="KW-0560">Oxidoreductase</keyword>
<dbReference type="EMBL" id="GEFM01003570">
    <property type="protein sequence ID" value="JAP72226.1"/>
    <property type="molecule type" value="mRNA"/>
</dbReference>
<dbReference type="Pfam" id="PF08240">
    <property type="entry name" value="ADH_N"/>
    <property type="match status" value="1"/>
</dbReference>
<dbReference type="Pfam" id="PF00107">
    <property type="entry name" value="ADH_zinc_N"/>
    <property type="match status" value="1"/>
</dbReference>
<evidence type="ECO:0000256" key="1">
    <source>
        <dbReference type="ARBA" id="ARBA00010371"/>
    </source>
</evidence>
<dbReference type="SUPFAM" id="SSF51735">
    <property type="entry name" value="NAD(P)-binding Rossmann-fold domains"/>
    <property type="match status" value="1"/>
</dbReference>
<dbReference type="PANTHER" id="PTHR43677:SF3">
    <property type="entry name" value="PROSTAGLANDIN REDUCTASE 3"/>
    <property type="match status" value="1"/>
</dbReference>
<dbReference type="GO" id="GO:0005739">
    <property type="term" value="C:mitochondrion"/>
    <property type="evidence" value="ECO:0007669"/>
    <property type="project" value="TreeGrafter"/>
</dbReference>
<evidence type="ECO:0000313" key="5">
    <source>
        <dbReference type="EMBL" id="JAP72226.1"/>
    </source>
</evidence>
<proteinExistence type="evidence at transcript level"/>
<reference evidence="5" key="1">
    <citation type="submission" date="2016-02" db="EMBL/GenBank/DDBJ databases">
        <title>RNAseq analyses of the midgut from blood- or serum-fed Ixodes ricinus ticks.</title>
        <authorList>
            <person name="Perner J."/>
            <person name="Provaznik J."/>
            <person name="Schrenkova J."/>
            <person name="Urbanova V."/>
            <person name="Ribeiro J.M."/>
            <person name="Kopacek P."/>
        </authorList>
    </citation>
    <scope>NUCLEOTIDE SEQUENCE</scope>
    <source>
        <tissue evidence="5">Gut</tissue>
    </source>
</reference>
<dbReference type="SMART" id="SM00829">
    <property type="entry name" value="PKS_ER"/>
    <property type="match status" value="1"/>
</dbReference>
<evidence type="ECO:0000259" key="4">
    <source>
        <dbReference type="SMART" id="SM00829"/>
    </source>
</evidence>
<dbReference type="FunFam" id="3.40.50.720:FF:000121">
    <property type="entry name" value="Prostaglandin reductase 2"/>
    <property type="match status" value="1"/>
</dbReference>
<evidence type="ECO:0000256" key="2">
    <source>
        <dbReference type="ARBA" id="ARBA00011981"/>
    </source>
</evidence>
<dbReference type="InterPro" id="IPR013149">
    <property type="entry name" value="ADH-like_C"/>
</dbReference>
<dbReference type="PANTHER" id="PTHR43677">
    <property type="entry name" value="SHORT-CHAIN DEHYDROGENASE/REDUCTASE"/>
    <property type="match status" value="1"/>
</dbReference>
<dbReference type="InterPro" id="IPR013154">
    <property type="entry name" value="ADH-like_N"/>
</dbReference>
<protein>
    <recommendedName>
        <fullName evidence="2">15-oxoprostaglandin 13-reductase</fullName>
        <ecNumber evidence="2">1.3.1.48</ecNumber>
    </recommendedName>
</protein>
<dbReference type="InterPro" id="IPR036291">
    <property type="entry name" value="NAD(P)-bd_dom_sf"/>
</dbReference>
<dbReference type="InterPro" id="IPR011032">
    <property type="entry name" value="GroES-like_sf"/>
</dbReference>
<dbReference type="SUPFAM" id="SSF50129">
    <property type="entry name" value="GroES-like"/>
    <property type="match status" value="1"/>
</dbReference>
<evidence type="ECO:0000256" key="3">
    <source>
        <dbReference type="ARBA" id="ARBA00023002"/>
    </source>
</evidence>
<accession>A0A131Y2H6</accession>
<dbReference type="EC" id="1.3.1.48" evidence="2"/>
<dbReference type="GO" id="GO:0008270">
    <property type="term" value="F:zinc ion binding"/>
    <property type="evidence" value="ECO:0007669"/>
    <property type="project" value="InterPro"/>
</dbReference>
<dbReference type="InterPro" id="IPR020843">
    <property type="entry name" value="ER"/>
</dbReference>
<dbReference type="GO" id="GO:0047522">
    <property type="term" value="F:15-oxoprostaglandin 13-reductase [NAD(P)+] activity"/>
    <property type="evidence" value="ECO:0007669"/>
    <property type="project" value="UniProtKB-EC"/>
</dbReference>
<feature type="domain" description="Enoyl reductase (ER)" evidence="4">
    <location>
        <begin position="18"/>
        <end position="342"/>
    </location>
</feature>